<dbReference type="InterPro" id="IPR052155">
    <property type="entry name" value="Biofilm_reg_signaling"/>
</dbReference>
<protein>
    <recommendedName>
        <fullName evidence="2">GGDEF domain-containing protein</fullName>
    </recommendedName>
</protein>
<name>A0A0J1HIA5_9GAMM</name>
<proteinExistence type="predicted"/>
<dbReference type="InterPro" id="IPR029787">
    <property type="entry name" value="Nucleotide_cyclase"/>
</dbReference>
<dbReference type="Gene3D" id="3.30.450.20">
    <property type="entry name" value="PAS domain"/>
    <property type="match status" value="1"/>
</dbReference>
<reference evidence="3 4" key="1">
    <citation type="submission" date="2015-05" db="EMBL/GenBank/DDBJ databases">
        <title>Photobacterium galathea sp. nov.</title>
        <authorList>
            <person name="Machado H."/>
            <person name="Gram L."/>
        </authorList>
    </citation>
    <scope>NUCLEOTIDE SEQUENCE [LARGE SCALE GENOMIC DNA]</scope>
    <source>
        <strain evidence="3 4">DSM 22954</strain>
    </source>
</reference>
<dbReference type="PANTHER" id="PTHR44757">
    <property type="entry name" value="DIGUANYLATE CYCLASE DGCP"/>
    <property type="match status" value="1"/>
</dbReference>
<keyword evidence="1" id="KW-0812">Transmembrane</keyword>
<keyword evidence="4" id="KW-1185">Reference proteome</keyword>
<dbReference type="OrthoDB" id="9799509at2"/>
<organism evidence="3 4">
    <name type="scientific">Photobacterium ganghwense</name>
    <dbReference type="NCBI Taxonomy" id="320778"/>
    <lineage>
        <taxon>Bacteria</taxon>
        <taxon>Pseudomonadati</taxon>
        <taxon>Pseudomonadota</taxon>
        <taxon>Gammaproteobacteria</taxon>
        <taxon>Vibrionales</taxon>
        <taxon>Vibrionaceae</taxon>
        <taxon>Photobacterium</taxon>
    </lineage>
</organism>
<dbReference type="CDD" id="cd01949">
    <property type="entry name" value="GGDEF"/>
    <property type="match status" value="1"/>
</dbReference>
<dbReference type="SUPFAM" id="SSF55073">
    <property type="entry name" value="Nucleotide cyclase"/>
    <property type="match status" value="1"/>
</dbReference>
<dbReference type="SUPFAM" id="SSF55785">
    <property type="entry name" value="PYP-like sensor domain (PAS domain)"/>
    <property type="match status" value="1"/>
</dbReference>
<dbReference type="PATRIC" id="fig|320778.3.peg.170"/>
<dbReference type="SMART" id="SM00267">
    <property type="entry name" value="GGDEF"/>
    <property type="match status" value="1"/>
</dbReference>
<feature type="domain" description="GGDEF" evidence="2">
    <location>
        <begin position="199"/>
        <end position="340"/>
    </location>
</feature>
<dbReference type="Proteomes" id="UP000035909">
    <property type="component" value="Unassembled WGS sequence"/>
</dbReference>
<keyword evidence="1" id="KW-0472">Membrane</keyword>
<evidence type="ECO:0000256" key="1">
    <source>
        <dbReference type="SAM" id="Phobius"/>
    </source>
</evidence>
<dbReference type="Pfam" id="PF00990">
    <property type="entry name" value="GGDEF"/>
    <property type="match status" value="1"/>
</dbReference>
<dbReference type="PROSITE" id="PS50887">
    <property type="entry name" value="GGDEF"/>
    <property type="match status" value="1"/>
</dbReference>
<feature type="transmembrane region" description="Helical" evidence="1">
    <location>
        <begin position="12"/>
        <end position="31"/>
    </location>
</feature>
<keyword evidence="1" id="KW-1133">Transmembrane helix</keyword>
<dbReference type="InterPro" id="IPR035965">
    <property type="entry name" value="PAS-like_dom_sf"/>
</dbReference>
<gene>
    <name evidence="3" type="ORF">ABT57_00830</name>
</gene>
<dbReference type="Gene3D" id="3.30.70.270">
    <property type="match status" value="1"/>
</dbReference>
<dbReference type="InterPro" id="IPR043128">
    <property type="entry name" value="Rev_trsase/Diguanyl_cyclase"/>
</dbReference>
<evidence type="ECO:0000259" key="2">
    <source>
        <dbReference type="PROSITE" id="PS50887"/>
    </source>
</evidence>
<dbReference type="PANTHER" id="PTHR44757:SF2">
    <property type="entry name" value="BIOFILM ARCHITECTURE MAINTENANCE PROTEIN MBAA"/>
    <property type="match status" value="1"/>
</dbReference>
<dbReference type="NCBIfam" id="TIGR00254">
    <property type="entry name" value="GGDEF"/>
    <property type="match status" value="1"/>
</dbReference>
<dbReference type="RefSeq" id="WP_047883295.1">
    <property type="nucleotide sequence ID" value="NZ_CP071325.1"/>
</dbReference>
<sequence>MLMYLKSLPWSVIITGVAVTIYILLFFSWFYQKKTIHRLKYRARANQRFHIATSVAGLGVWEWDIKQDVLVWNPYLYQLYGMGKKETLTVDEWKTKLKQSDAFCIEQLREMAGNAQQKVIRLTIPEYGNRKPKIIELLACGVPGEPQRLIGTQRDISEAISIQQAMKQAAFEDKLTGLCNSRALTQRLQITLAEPPKNLSFGLMFIDLDGFKQINDTLGHDAGDELLQCAAKRMRSCMRLEDEVFRLGGDEFVIWIQLEGERGLQAEAYKARLDLIAAKLKQTLTQAFVLNGKTCFISASIGIACYPMDACNEQALLKYADIAMYRAKQTGKNQFIYYSDIHRESANSYTESAVNTA</sequence>
<accession>A0A0J1HIA5</accession>
<dbReference type="EMBL" id="LDOU01000002">
    <property type="protein sequence ID" value="KLV11336.1"/>
    <property type="molecule type" value="Genomic_DNA"/>
</dbReference>
<dbReference type="InterPro" id="IPR000160">
    <property type="entry name" value="GGDEF_dom"/>
</dbReference>
<dbReference type="STRING" id="320778.ABT57_00830"/>
<evidence type="ECO:0000313" key="3">
    <source>
        <dbReference type="EMBL" id="KLV11336.1"/>
    </source>
</evidence>
<evidence type="ECO:0000313" key="4">
    <source>
        <dbReference type="Proteomes" id="UP000035909"/>
    </source>
</evidence>
<dbReference type="AlphaFoldDB" id="A0A0J1HIA5"/>
<comment type="caution">
    <text evidence="3">The sequence shown here is derived from an EMBL/GenBank/DDBJ whole genome shotgun (WGS) entry which is preliminary data.</text>
</comment>